<dbReference type="Proteomes" id="UP000660862">
    <property type="component" value="Unassembled WGS sequence"/>
</dbReference>
<reference evidence="1" key="2">
    <citation type="submission" date="2020-09" db="EMBL/GenBank/DDBJ databases">
        <authorList>
            <person name="Sun Q."/>
            <person name="Zhou Y."/>
        </authorList>
    </citation>
    <scope>NUCLEOTIDE SEQUENCE</scope>
    <source>
        <strain evidence="1">CGMCC 1.12195</strain>
    </source>
</reference>
<dbReference type="Pfam" id="PF12893">
    <property type="entry name" value="Lumazine_bd_2"/>
    <property type="match status" value="1"/>
</dbReference>
<evidence type="ECO:0000313" key="1">
    <source>
        <dbReference type="EMBL" id="GGG79698.1"/>
    </source>
</evidence>
<keyword evidence="2" id="KW-1185">Reference proteome</keyword>
<protein>
    <recommendedName>
        <fullName evidence="3">Lumazine-binding</fullName>
    </recommendedName>
</protein>
<evidence type="ECO:0000313" key="2">
    <source>
        <dbReference type="Proteomes" id="UP000660862"/>
    </source>
</evidence>
<dbReference type="InterPro" id="IPR039437">
    <property type="entry name" value="FrzH/put_lumazine-bd"/>
</dbReference>
<sequence>MDIEALHATTIRNYLHGAFNETDIDAFKAAFHPEFAIINILEDGSMAHFTRSMWECALKKRLEDNDFDPLSAALTARLRTVDWVGDKACATLDLLCGERVVYTDFLLLAKIAGVWQIVSKIYHQH</sequence>
<comment type="caution">
    <text evidence="1">The sequence shown here is derived from an EMBL/GenBank/DDBJ whole genome shotgun (WGS) entry which is preliminary data.</text>
</comment>
<organism evidence="1 2">
    <name type="scientific">Parapedobacter pyrenivorans</name>
    <dbReference type="NCBI Taxonomy" id="1305674"/>
    <lineage>
        <taxon>Bacteria</taxon>
        <taxon>Pseudomonadati</taxon>
        <taxon>Bacteroidota</taxon>
        <taxon>Sphingobacteriia</taxon>
        <taxon>Sphingobacteriales</taxon>
        <taxon>Sphingobacteriaceae</taxon>
        <taxon>Parapedobacter</taxon>
    </lineage>
</organism>
<evidence type="ECO:0008006" key="3">
    <source>
        <dbReference type="Google" id="ProtNLM"/>
    </source>
</evidence>
<dbReference type="InterPro" id="IPR032710">
    <property type="entry name" value="NTF2-like_dom_sf"/>
</dbReference>
<proteinExistence type="predicted"/>
<dbReference type="AlphaFoldDB" id="A0A917HHV0"/>
<dbReference type="EMBL" id="BMER01000001">
    <property type="protein sequence ID" value="GGG79698.1"/>
    <property type="molecule type" value="Genomic_DNA"/>
</dbReference>
<name>A0A917HHV0_9SPHI</name>
<dbReference type="RefSeq" id="WP_188504802.1">
    <property type="nucleotide sequence ID" value="NZ_BMER01000001.1"/>
</dbReference>
<dbReference type="SUPFAM" id="SSF54427">
    <property type="entry name" value="NTF2-like"/>
    <property type="match status" value="1"/>
</dbReference>
<dbReference type="Gene3D" id="3.10.450.50">
    <property type="match status" value="1"/>
</dbReference>
<reference evidence="1" key="1">
    <citation type="journal article" date="2014" name="Int. J. Syst. Evol. Microbiol.">
        <title>Complete genome sequence of Corynebacterium casei LMG S-19264T (=DSM 44701T), isolated from a smear-ripened cheese.</title>
        <authorList>
            <consortium name="US DOE Joint Genome Institute (JGI-PGF)"/>
            <person name="Walter F."/>
            <person name="Albersmeier A."/>
            <person name="Kalinowski J."/>
            <person name="Ruckert C."/>
        </authorList>
    </citation>
    <scope>NUCLEOTIDE SEQUENCE</scope>
    <source>
        <strain evidence="1">CGMCC 1.12195</strain>
    </source>
</reference>
<gene>
    <name evidence="1" type="ORF">GCM10007415_09960</name>
</gene>
<accession>A0A917HHV0</accession>